<keyword evidence="2" id="KW-1185">Reference proteome</keyword>
<gene>
    <name evidence="1" type="ORF">QUC96_010135</name>
</gene>
<name>A0ACD5FLZ5_STAHY</name>
<evidence type="ECO:0000313" key="1">
    <source>
        <dbReference type="EMBL" id="XKR68796.1"/>
    </source>
</evidence>
<protein>
    <submittedName>
        <fullName evidence="1">Uncharacterized protein</fullName>
    </submittedName>
</protein>
<dbReference type="EMBL" id="CP171742">
    <property type="protein sequence ID" value="XKR68796.1"/>
    <property type="molecule type" value="Genomic_DNA"/>
</dbReference>
<sequence>MNSLADLKERIIQLEKERDTLIEDITRLRAERDMYKRKLDDVVSVVNAYIITTKVYSGDSVYNLLENELNRISGDE</sequence>
<dbReference type="Proteomes" id="UP001234913">
    <property type="component" value="Chromosome"/>
</dbReference>
<evidence type="ECO:0000313" key="2">
    <source>
        <dbReference type="Proteomes" id="UP001234913"/>
    </source>
</evidence>
<accession>A0ACD5FLZ5</accession>
<reference evidence="1" key="1">
    <citation type="submission" date="2024-09" db="EMBL/GenBank/DDBJ databases">
        <authorList>
            <person name="Gagne-Thivierge C."/>
        </authorList>
    </citation>
    <scope>NUCLEOTIDE SEQUENCE</scope>
    <source>
        <strain evidence="1">SC310</strain>
    </source>
</reference>
<organism evidence="1 2">
    <name type="scientific">Staphylococcus hyicus</name>
    <dbReference type="NCBI Taxonomy" id="1284"/>
    <lineage>
        <taxon>Bacteria</taxon>
        <taxon>Bacillati</taxon>
        <taxon>Bacillota</taxon>
        <taxon>Bacilli</taxon>
        <taxon>Bacillales</taxon>
        <taxon>Staphylococcaceae</taxon>
        <taxon>Staphylococcus</taxon>
    </lineage>
</organism>
<proteinExistence type="predicted"/>